<name>A0A2S1LLQ7_9FLAO</name>
<sequence>MKLKTIVLCLFLIGSFSQLKAQEHASVILEKAVHQAKKEHKKVFVLFHASWCSWCKKMESNMYSAANKTFFEKNYVITHLVVQESKQNKKLENPGAETILKEFKAENVGIPFWIIYDENGKPLENAFNSKGENLGCPATPEEVAEFIGKLKRTATVSEKQSKAIEAAFILKKK</sequence>
<dbReference type="GO" id="GO:0015035">
    <property type="term" value="F:protein-disulfide reductase activity"/>
    <property type="evidence" value="ECO:0007669"/>
    <property type="project" value="TreeGrafter"/>
</dbReference>
<protein>
    <submittedName>
        <fullName evidence="3">Thioredoxin family protein</fullName>
    </submittedName>
</protein>
<dbReference type="AlphaFoldDB" id="A0A2S1LLQ7"/>
<dbReference type="RefSeq" id="WP_108736283.1">
    <property type="nucleotide sequence ID" value="NZ_CP020919.1"/>
</dbReference>
<reference evidence="3 4" key="1">
    <citation type="submission" date="2017-04" db="EMBL/GenBank/DDBJ databases">
        <title>Complete genome sequence of Flavobacterium kingsejong AJ004.</title>
        <authorList>
            <person name="Lee P.C."/>
        </authorList>
    </citation>
    <scope>NUCLEOTIDE SEQUENCE [LARGE SCALE GENOMIC DNA]</scope>
    <source>
        <strain evidence="3 4">AJ004</strain>
    </source>
</reference>
<dbReference type="InterPro" id="IPR036249">
    <property type="entry name" value="Thioredoxin-like_sf"/>
</dbReference>
<dbReference type="Proteomes" id="UP000244677">
    <property type="component" value="Chromosome"/>
</dbReference>
<feature type="signal peptide" evidence="1">
    <location>
        <begin position="1"/>
        <end position="21"/>
    </location>
</feature>
<feature type="domain" description="Thioredoxin" evidence="2">
    <location>
        <begin position="19"/>
        <end position="152"/>
    </location>
</feature>
<accession>A0A2S1LLQ7</accession>
<proteinExistence type="predicted"/>
<dbReference type="GO" id="GO:0045454">
    <property type="term" value="P:cell redox homeostasis"/>
    <property type="evidence" value="ECO:0007669"/>
    <property type="project" value="TreeGrafter"/>
</dbReference>
<evidence type="ECO:0000259" key="2">
    <source>
        <dbReference type="PROSITE" id="PS51352"/>
    </source>
</evidence>
<dbReference type="EMBL" id="CP020919">
    <property type="protein sequence ID" value="AWG24649.1"/>
    <property type="molecule type" value="Genomic_DNA"/>
</dbReference>
<dbReference type="PANTHER" id="PTHR32234:SF0">
    <property type="entry name" value="THIOL:DISULFIDE INTERCHANGE PROTEIN DSBD"/>
    <property type="match status" value="1"/>
</dbReference>
<dbReference type="PROSITE" id="PS51352">
    <property type="entry name" value="THIOREDOXIN_2"/>
    <property type="match status" value="1"/>
</dbReference>
<dbReference type="KEGG" id="fki:FK004_05080"/>
<evidence type="ECO:0000313" key="3">
    <source>
        <dbReference type="EMBL" id="AWG24649.1"/>
    </source>
</evidence>
<dbReference type="SUPFAM" id="SSF52833">
    <property type="entry name" value="Thioredoxin-like"/>
    <property type="match status" value="1"/>
</dbReference>
<dbReference type="InterPro" id="IPR013766">
    <property type="entry name" value="Thioredoxin_domain"/>
</dbReference>
<evidence type="ECO:0000313" key="4">
    <source>
        <dbReference type="Proteomes" id="UP000244677"/>
    </source>
</evidence>
<gene>
    <name evidence="3" type="ORF">FK004_05080</name>
</gene>
<feature type="chain" id="PRO_5015441338" evidence="1">
    <location>
        <begin position="22"/>
        <end position="173"/>
    </location>
</feature>
<keyword evidence="4" id="KW-1185">Reference proteome</keyword>
<keyword evidence="1" id="KW-0732">Signal</keyword>
<dbReference type="Pfam" id="PF13899">
    <property type="entry name" value="Thioredoxin_7"/>
    <property type="match status" value="1"/>
</dbReference>
<dbReference type="OrthoDB" id="120730at2"/>
<dbReference type="PANTHER" id="PTHR32234">
    <property type="entry name" value="THIOL:DISULFIDE INTERCHANGE PROTEIN DSBD"/>
    <property type="match status" value="1"/>
</dbReference>
<evidence type="ECO:0000256" key="1">
    <source>
        <dbReference type="SAM" id="SignalP"/>
    </source>
</evidence>
<dbReference type="Gene3D" id="3.40.30.10">
    <property type="entry name" value="Glutaredoxin"/>
    <property type="match status" value="1"/>
</dbReference>
<organism evidence="3 4">
    <name type="scientific">Flavobacterium kingsejongi</name>
    <dbReference type="NCBI Taxonomy" id="1678728"/>
    <lineage>
        <taxon>Bacteria</taxon>
        <taxon>Pseudomonadati</taxon>
        <taxon>Bacteroidota</taxon>
        <taxon>Flavobacteriia</taxon>
        <taxon>Flavobacteriales</taxon>
        <taxon>Flavobacteriaceae</taxon>
        <taxon>Flavobacterium</taxon>
    </lineage>
</organism>